<accession>A0A1G9IPQ4</accession>
<dbReference type="EMBL" id="FNET01000010">
    <property type="protein sequence ID" value="SDL27238.1"/>
    <property type="molecule type" value="Genomic_DNA"/>
</dbReference>
<dbReference type="RefSeq" id="WP_218130930.1">
    <property type="nucleotide sequence ID" value="NZ_FNET01000010.1"/>
</dbReference>
<dbReference type="Gene3D" id="3.40.710.10">
    <property type="entry name" value="DD-peptidase/beta-lactamase superfamily"/>
    <property type="match status" value="1"/>
</dbReference>
<evidence type="ECO:0008006" key="3">
    <source>
        <dbReference type="Google" id="ProtNLM"/>
    </source>
</evidence>
<dbReference type="Proteomes" id="UP000199682">
    <property type="component" value="Unassembled WGS sequence"/>
</dbReference>
<dbReference type="AlphaFoldDB" id="A0A1G9IPQ4"/>
<evidence type="ECO:0000313" key="2">
    <source>
        <dbReference type="Proteomes" id="UP000199682"/>
    </source>
</evidence>
<reference evidence="2" key="1">
    <citation type="submission" date="2016-10" db="EMBL/GenBank/DDBJ databases">
        <authorList>
            <person name="Varghese N."/>
            <person name="Submissions S."/>
        </authorList>
    </citation>
    <scope>NUCLEOTIDE SEQUENCE [LARGE SCALE GENOMIC DNA]</scope>
    <source>
        <strain evidence="2">DSM 44796</strain>
    </source>
</reference>
<sequence>MVRIERDGQVFAQVYGQAHRDYDIPSTVGTRFAIANGGKGLTALAV</sequence>
<organism evidence="1 2">
    <name type="scientific">Lentzea albidocapillata subsp. violacea</name>
    <dbReference type="NCBI Taxonomy" id="128104"/>
    <lineage>
        <taxon>Bacteria</taxon>
        <taxon>Bacillati</taxon>
        <taxon>Actinomycetota</taxon>
        <taxon>Actinomycetes</taxon>
        <taxon>Pseudonocardiales</taxon>
        <taxon>Pseudonocardiaceae</taxon>
        <taxon>Lentzea</taxon>
    </lineage>
</organism>
<proteinExistence type="predicted"/>
<dbReference type="SUPFAM" id="SSF56601">
    <property type="entry name" value="beta-lactamase/transpeptidase-like"/>
    <property type="match status" value="1"/>
</dbReference>
<dbReference type="InterPro" id="IPR012338">
    <property type="entry name" value="Beta-lactam/transpept-like"/>
</dbReference>
<evidence type="ECO:0000313" key="1">
    <source>
        <dbReference type="EMBL" id="SDL27238.1"/>
    </source>
</evidence>
<protein>
    <recommendedName>
        <fullName evidence="3">Beta-lactamase</fullName>
    </recommendedName>
</protein>
<gene>
    <name evidence="1" type="ORF">SAMN04488074_1108</name>
</gene>
<name>A0A1G9IPQ4_9PSEU</name>